<evidence type="ECO:0000256" key="3">
    <source>
        <dbReference type="ARBA" id="ARBA00023125"/>
    </source>
</evidence>
<evidence type="ECO:0000313" key="6">
    <source>
        <dbReference type="EMBL" id="KFE47032.1"/>
    </source>
</evidence>
<protein>
    <submittedName>
        <fullName evidence="6">LysR family transcriptional regulator</fullName>
    </submittedName>
</protein>
<dbReference type="Proteomes" id="UP000028643">
    <property type="component" value="Unassembled WGS sequence"/>
</dbReference>
<dbReference type="FunFam" id="1.10.10.10:FF:000001">
    <property type="entry name" value="LysR family transcriptional regulator"/>
    <property type="match status" value="1"/>
</dbReference>
<keyword evidence="2" id="KW-0805">Transcription regulation</keyword>
<dbReference type="PROSITE" id="PS50931">
    <property type="entry name" value="HTH_LYSR"/>
    <property type="match status" value="1"/>
</dbReference>
<dbReference type="InterPro" id="IPR050950">
    <property type="entry name" value="HTH-type_LysR_regulators"/>
</dbReference>
<evidence type="ECO:0000256" key="1">
    <source>
        <dbReference type="ARBA" id="ARBA00009437"/>
    </source>
</evidence>
<reference evidence="6 7" key="1">
    <citation type="submission" date="2014-07" db="EMBL/GenBank/DDBJ databases">
        <title>Draft Genome Sequences of Environmental Pseudomonas syringae strains.</title>
        <authorList>
            <person name="Baltrus D.A."/>
            <person name="Berge O."/>
            <person name="Morris C."/>
        </authorList>
    </citation>
    <scope>NUCLEOTIDE SEQUENCE [LARGE SCALE GENOMIC DNA]</scope>
    <source>
        <strain evidence="6 7">CEB003</strain>
    </source>
</reference>
<dbReference type="GO" id="GO:0003677">
    <property type="term" value="F:DNA binding"/>
    <property type="evidence" value="ECO:0007669"/>
    <property type="project" value="UniProtKB-KW"/>
</dbReference>
<evidence type="ECO:0000259" key="5">
    <source>
        <dbReference type="PROSITE" id="PS50931"/>
    </source>
</evidence>
<dbReference type="GO" id="GO:0005829">
    <property type="term" value="C:cytosol"/>
    <property type="evidence" value="ECO:0007669"/>
    <property type="project" value="TreeGrafter"/>
</dbReference>
<dbReference type="PRINTS" id="PR00039">
    <property type="entry name" value="HTHLYSR"/>
</dbReference>
<dbReference type="EMBL" id="JPQT01000130">
    <property type="protein sequence ID" value="KFE47032.1"/>
    <property type="molecule type" value="Genomic_DNA"/>
</dbReference>
<organism evidence="6 7">
    <name type="scientific">Pseudomonas syringae</name>
    <dbReference type="NCBI Taxonomy" id="317"/>
    <lineage>
        <taxon>Bacteria</taxon>
        <taxon>Pseudomonadati</taxon>
        <taxon>Pseudomonadota</taxon>
        <taxon>Gammaproteobacteria</taxon>
        <taxon>Pseudomonadales</taxon>
        <taxon>Pseudomonadaceae</taxon>
        <taxon>Pseudomonas</taxon>
    </lineage>
</organism>
<dbReference type="PANTHER" id="PTHR30419:SF8">
    <property type="entry name" value="NITROGEN ASSIMILATION TRANSCRIPTIONAL ACTIVATOR-RELATED"/>
    <property type="match status" value="1"/>
</dbReference>
<dbReference type="SUPFAM" id="SSF53850">
    <property type="entry name" value="Periplasmic binding protein-like II"/>
    <property type="match status" value="1"/>
</dbReference>
<comment type="caution">
    <text evidence="6">The sequence shown here is derived from an EMBL/GenBank/DDBJ whole genome shotgun (WGS) entry which is preliminary data.</text>
</comment>
<comment type="similarity">
    <text evidence="1">Belongs to the LysR transcriptional regulatory family.</text>
</comment>
<dbReference type="Pfam" id="PF00126">
    <property type="entry name" value="HTH_1"/>
    <property type="match status" value="1"/>
</dbReference>
<keyword evidence="4" id="KW-0804">Transcription</keyword>
<feature type="domain" description="HTH lysR-type" evidence="5">
    <location>
        <begin position="1"/>
        <end position="58"/>
    </location>
</feature>
<dbReference type="AlphaFoldDB" id="A0A085UV19"/>
<gene>
    <name evidence="6" type="ORF">IV02_23150</name>
</gene>
<dbReference type="PATRIC" id="fig|317.174.peg.4734"/>
<dbReference type="Pfam" id="PF03466">
    <property type="entry name" value="LysR_substrate"/>
    <property type="match status" value="1"/>
</dbReference>
<dbReference type="RefSeq" id="WP_047577992.1">
    <property type="nucleotide sequence ID" value="NZ_JPQT01000130.1"/>
</dbReference>
<name>A0A085UV19_PSESX</name>
<sequence>MDLRDLYYFETIADLGNLGRAGDKLHRTQPALSKSIQRLEQTLGTALFFREGRRMRLTPAGELLLMRARHLRQGVQETRREIQDFAKGTVGNVRLGCGPTAAEYLLPSLVSLLLETAPDLTLELVTGQNDMLLNALRTGQLDLLICPLSAVDVAQFETFALLQDEVVVVASVDHALFKQPISMADLCNWRWVLAAPTVATRRWIDNAFFNQQLDMPQIQIQTNSINMMPRLIAHTPLLSFISRHNLGVGKIGATLREVPLAETTMKRSFGLVMRREAYVSPPAAYIVDLLKREGTALFTDHSDHD</sequence>
<dbReference type="InterPro" id="IPR036388">
    <property type="entry name" value="WH-like_DNA-bd_sf"/>
</dbReference>
<dbReference type="Gene3D" id="3.40.190.290">
    <property type="match status" value="1"/>
</dbReference>
<evidence type="ECO:0000313" key="7">
    <source>
        <dbReference type="Proteomes" id="UP000028643"/>
    </source>
</evidence>
<accession>A0A085UV19</accession>
<evidence type="ECO:0000256" key="4">
    <source>
        <dbReference type="ARBA" id="ARBA00023163"/>
    </source>
</evidence>
<proteinExistence type="inferred from homology"/>
<dbReference type="SUPFAM" id="SSF46785">
    <property type="entry name" value="Winged helix' DNA-binding domain"/>
    <property type="match status" value="1"/>
</dbReference>
<keyword evidence="3" id="KW-0238">DNA-binding</keyword>
<dbReference type="Gene3D" id="1.10.10.10">
    <property type="entry name" value="Winged helix-like DNA-binding domain superfamily/Winged helix DNA-binding domain"/>
    <property type="match status" value="1"/>
</dbReference>
<dbReference type="InterPro" id="IPR005119">
    <property type="entry name" value="LysR_subst-bd"/>
</dbReference>
<dbReference type="InterPro" id="IPR036390">
    <property type="entry name" value="WH_DNA-bd_sf"/>
</dbReference>
<dbReference type="InterPro" id="IPR000847">
    <property type="entry name" value="LysR_HTH_N"/>
</dbReference>
<evidence type="ECO:0000256" key="2">
    <source>
        <dbReference type="ARBA" id="ARBA00023015"/>
    </source>
</evidence>
<dbReference type="GO" id="GO:0003700">
    <property type="term" value="F:DNA-binding transcription factor activity"/>
    <property type="evidence" value="ECO:0007669"/>
    <property type="project" value="InterPro"/>
</dbReference>
<dbReference type="PANTHER" id="PTHR30419">
    <property type="entry name" value="HTH-TYPE TRANSCRIPTIONAL REGULATOR YBHD"/>
    <property type="match status" value="1"/>
</dbReference>